<dbReference type="SUPFAM" id="SSF63829">
    <property type="entry name" value="Calcium-dependent phosphotriesterase"/>
    <property type="match status" value="1"/>
</dbReference>
<dbReference type="PRINTS" id="PR01790">
    <property type="entry name" value="SMP30FAMILY"/>
</dbReference>
<dbReference type="InterPro" id="IPR011042">
    <property type="entry name" value="6-blade_b-propeller_TolB-like"/>
</dbReference>
<dbReference type="InterPro" id="IPR005511">
    <property type="entry name" value="SMP-30"/>
</dbReference>
<dbReference type="EMBL" id="JACHIN010000013">
    <property type="protein sequence ID" value="MBB5082507.1"/>
    <property type="molecule type" value="Genomic_DNA"/>
</dbReference>
<accession>A0A7W8AAD7</accession>
<proteinExistence type="inferred from homology"/>
<evidence type="ECO:0000256" key="3">
    <source>
        <dbReference type="PIRSR" id="PIRSR605511-2"/>
    </source>
</evidence>
<feature type="binding site" evidence="3">
    <location>
        <position position="40"/>
    </location>
    <ligand>
        <name>substrate</name>
    </ligand>
</feature>
<organism evidence="5 6">
    <name type="scientific">Nonomuraea endophytica</name>
    <dbReference type="NCBI Taxonomy" id="714136"/>
    <lineage>
        <taxon>Bacteria</taxon>
        <taxon>Bacillati</taxon>
        <taxon>Actinomycetota</taxon>
        <taxon>Actinomycetes</taxon>
        <taxon>Streptosporangiales</taxon>
        <taxon>Streptosporangiaceae</taxon>
        <taxon>Nonomuraea</taxon>
    </lineage>
</organism>
<comment type="similarity">
    <text evidence="1">Belongs to the SMP-30/CGR1 family.</text>
</comment>
<feature type="domain" description="SMP-30/Gluconolactonase/LRE-like region" evidence="4">
    <location>
        <begin position="2"/>
        <end position="188"/>
    </location>
</feature>
<comment type="caution">
    <text evidence="5">The sequence shown here is derived from an EMBL/GenBank/DDBJ whole genome shotgun (WGS) entry which is preliminary data.</text>
</comment>
<evidence type="ECO:0000313" key="6">
    <source>
        <dbReference type="Proteomes" id="UP000568380"/>
    </source>
</evidence>
<keyword evidence="3" id="KW-0479">Metal-binding</keyword>
<feature type="binding site" evidence="3">
    <location>
        <position position="133"/>
    </location>
    <ligand>
        <name>a divalent metal cation</name>
        <dbReference type="ChEBI" id="CHEBI:60240"/>
    </ligand>
</feature>
<feature type="binding site" evidence="3">
    <location>
        <position position="87"/>
    </location>
    <ligand>
        <name>a divalent metal cation</name>
        <dbReference type="ChEBI" id="CHEBI:60240"/>
    </ligand>
</feature>
<evidence type="ECO:0000256" key="2">
    <source>
        <dbReference type="PIRSR" id="PIRSR605511-1"/>
    </source>
</evidence>
<evidence type="ECO:0000313" key="5">
    <source>
        <dbReference type="EMBL" id="MBB5082507.1"/>
    </source>
</evidence>
<dbReference type="GO" id="GO:0004341">
    <property type="term" value="F:gluconolactonase activity"/>
    <property type="evidence" value="ECO:0007669"/>
    <property type="project" value="TreeGrafter"/>
</dbReference>
<evidence type="ECO:0000259" key="4">
    <source>
        <dbReference type="Pfam" id="PF08450"/>
    </source>
</evidence>
<dbReference type="AlphaFoldDB" id="A0A7W8AAD7"/>
<dbReference type="PANTHER" id="PTHR10907:SF47">
    <property type="entry name" value="REGUCALCIN"/>
    <property type="match status" value="1"/>
</dbReference>
<feature type="binding site" evidence="3">
    <location>
        <position position="42"/>
    </location>
    <ligand>
        <name>substrate</name>
    </ligand>
</feature>
<dbReference type="Proteomes" id="UP000568380">
    <property type="component" value="Unassembled WGS sequence"/>
</dbReference>
<protein>
    <submittedName>
        <fullName evidence="5">Sugar lactone lactonase YvrE</fullName>
    </submittedName>
</protein>
<dbReference type="PANTHER" id="PTHR10907">
    <property type="entry name" value="REGUCALCIN"/>
    <property type="match status" value="1"/>
</dbReference>
<feature type="active site" description="Proton donor/acceptor" evidence="2">
    <location>
        <position position="133"/>
    </location>
</feature>
<dbReference type="GO" id="GO:0019853">
    <property type="term" value="P:L-ascorbic acid biosynthetic process"/>
    <property type="evidence" value="ECO:0007669"/>
    <property type="project" value="TreeGrafter"/>
</dbReference>
<evidence type="ECO:0000256" key="1">
    <source>
        <dbReference type="ARBA" id="ARBA00008853"/>
    </source>
</evidence>
<dbReference type="GO" id="GO:0005509">
    <property type="term" value="F:calcium ion binding"/>
    <property type="evidence" value="ECO:0007669"/>
    <property type="project" value="TreeGrafter"/>
</dbReference>
<dbReference type="RefSeq" id="WP_221341371.1">
    <property type="nucleotide sequence ID" value="NZ_JACHIN010000013.1"/>
</dbReference>
<dbReference type="InterPro" id="IPR013658">
    <property type="entry name" value="SGL"/>
</dbReference>
<name>A0A7W8AAD7_9ACTN</name>
<comment type="cofactor">
    <cofactor evidence="3">
        <name>Zn(2+)</name>
        <dbReference type="ChEBI" id="CHEBI:29105"/>
    </cofactor>
    <text evidence="3">Binds 1 divalent metal cation per subunit.</text>
</comment>
<keyword evidence="3" id="KW-0862">Zinc</keyword>
<gene>
    <name evidence="5" type="ORF">HNR40_008002</name>
</gene>
<sequence>MVTAIATRRGGGLVVARGDRLTLEPGGVPLGWWDLPPDTRFNDGAVDPWGHFWIGTMCTDRPGTAALYRVAPDGRATTELTGVTCSNGLGWAPDHRTMYYVDTPTHTLDAFDAHDGRITCRRVVAEVRGGLPDGLAVDVDGCVWVAVWDGAAVHRYTPEGRLDTVVETPCARPTSCAFGGDTLYVTTAAPDGGSLLAVTGVGGGVPPTPFAG</sequence>
<reference evidence="5 6" key="1">
    <citation type="submission" date="2020-08" db="EMBL/GenBank/DDBJ databases">
        <title>Genomic Encyclopedia of Type Strains, Phase IV (KMG-IV): sequencing the most valuable type-strain genomes for metagenomic binning, comparative biology and taxonomic classification.</title>
        <authorList>
            <person name="Goeker M."/>
        </authorList>
    </citation>
    <scope>NUCLEOTIDE SEQUENCE [LARGE SCALE GENOMIC DNA]</scope>
    <source>
        <strain evidence="5 6">DSM 45385</strain>
    </source>
</reference>
<dbReference type="Pfam" id="PF08450">
    <property type="entry name" value="SGL"/>
    <property type="match status" value="1"/>
</dbReference>
<keyword evidence="6" id="KW-1185">Reference proteome</keyword>
<feature type="binding site" evidence="3">
    <location>
        <position position="60"/>
    </location>
    <ligand>
        <name>substrate</name>
    </ligand>
</feature>
<dbReference type="Gene3D" id="2.120.10.30">
    <property type="entry name" value="TolB, C-terminal domain"/>
    <property type="match status" value="1"/>
</dbReference>